<feature type="region of interest" description="Disordered" evidence="1">
    <location>
        <begin position="212"/>
        <end position="282"/>
    </location>
</feature>
<dbReference type="AlphaFoldDB" id="A0A6A6B136"/>
<evidence type="ECO:0000313" key="3">
    <source>
        <dbReference type="EMBL" id="KAF2137902.1"/>
    </source>
</evidence>
<evidence type="ECO:0000256" key="1">
    <source>
        <dbReference type="SAM" id="MobiDB-lite"/>
    </source>
</evidence>
<protein>
    <submittedName>
        <fullName evidence="3">Uncharacterized protein</fullName>
    </submittedName>
</protein>
<proteinExistence type="predicted"/>
<name>A0A6A6B136_9PEZI</name>
<keyword evidence="2" id="KW-1133">Transmembrane helix</keyword>
<evidence type="ECO:0000313" key="4">
    <source>
        <dbReference type="Proteomes" id="UP000799438"/>
    </source>
</evidence>
<dbReference type="EMBL" id="ML995499">
    <property type="protein sequence ID" value="KAF2137902.1"/>
    <property type="molecule type" value="Genomic_DNA"/>
</dbReference>
<feature type="compositionally biased region" description="Basic and acidic residues" evidence="1">
    <location>
        <begin position="166"/>
        <end position="175"/>
    </location>
</feature>
<feature type="compositionally biased region" description="Polar residues" evidence="1">
    <location>
        <begin position="213"/>
        <end position="243"/>
    </location>
</feature>
<feature type="non-terminal residue" evidence="3">
    <location>
        <position position="1"/>
    </location>
</feature>
<evidence type="ECO:0000256" key="2">
    <source>
        <dbReference type="SAM" id="Phobius"/>
    </source>
</evidence>
<organism evidence="3 4">
    <name type="scientific">Aplosporella prunicola CBS 121167</name>
    <dbReference type="NCBI Taxonomy" id="1176127"/>
    <lineage>
        <taxon>Eukaryota</taxon>
        <taxon>Fungi</taxon>
        <taxon>Dikarya</taxon>
        <taxon>Ascomycota</taxon>
        <taxon>Pezizomycotina</taxon>
        <taxon>Dothideomycetes</taxon>
        <taxon>Dothideomycetes incertae sedis</taxon>
        <taxon>Botryosphaeriales</taxon>
        <taxon>Aplosporellaceae</taxon>
        <taxon>Aplosporella</taxon>
    </lineage>
</organism>
<feature type="region of interest" description="Disordered" evidence="1">
    <location>
        <begin position="131"/>
        <end position="175"/>
    </location>
</feature>
<feature type="compositionally biased region" description="Polar residues" evidence="1">
    <location>
        <begin position="135"/>
        <end position="161"/>
    </location>
</feature>
<reference evidence="3" key="1">
    <citation type="journal article" date="2020" name="Stud. Mycol.">
        <title>101 Dothideomycetes genomes: a test case for predicting lifestyles and emergence of pathogens.</title>
        <authorList>
            <person name="Haridas S."/>
            <person name="Albert R."/>
            <person name="Binder M."/>
            <person name="Bloem J."/>
            <person name="Labutti K."/>
            <person name="Salamov A."/>
            <person name="Andreopoulos B."/>
            <person name="Baker S."/>
            <person name="Barry K."/>
            <person name="Bills G."/>
            <person name="Bluhm B."/>
            <person name="Cannon C."/>
            <person name="Castanera R."/>
            <person name="Culley D."/>
            <person name="Daum C."/>
            <person name="Ezra D."/>
            <person name="Gonzalez J."/>
            <person name="Henrissat B."/>
            <person name="Kuo A."/>
            <person name="Liang C."/>
            <person name="Lipzen A."/>
            <person name="Lutzoni F."/>
            <person name="Magnuson J."/>
            <person name="Mondo S."/>
            <person name="Nolan M."/>
            <person name="Ohm R."/>
            <person name="Pangilinan J."/>
            <person name="Park H.-J."/>
            <person name="Ramirez L."/>
            <person name="Alfaro M."/>
            <person name="Sun H."/>
            <person name="Tritt A."/>
            <person name="Yoshinaga Y."/>
            <person name="Zwiers L.-H."/>
            <person name="Turgeon B."/>
            <person name="Goodwin S."/>
            <person name="Spatafora J."/>
            <person name="Crous P."/>
            <person name="Grigoriev I."/>
        </authorList>
    </citation>
    <scope>NUCLEOTIDE SEQUENCE</scope>
    <source>
        <strain evidence="3">CBS 121167</strain>
    </source>
</reference>
<dbReference type="GeneID" id="54302819"/>
<keyword evidence="2" id="KW-0472">Membrane</keyword>
<gene>
    <name evidence="3" type="ORF">K452DRAFT_339580</name>
</gene>
<dbReference type="Proteomes" id="UP000799438">
    <property type="component" value="Unassembled WGS sequence"/>
</dbReference>
<keyword evidence="2" id="KW-0812">Transmembrane</keyword>
<sequence>PILCQRPCPLRAAPPQSAVQLAPPSPITASSVTYKSLSLLHFFLSPPHSFSRSLTNFNTESLTSFALSRKPCNSLLPTTPMPVKPQDWAMVIIVLGSAVTFVVMLTISSLLNGYRLPRLIFLRTRRVRASDLKPESTNGSSTTEDIEMQAQTPTPRNSSQDPEAGQSHDDDLDGSKFDYIEEDRQYQFVNGCQLCEENHHAGHHLHIHRAQELQETQTSQRRNASEQPRVAPNTQATEHGGNQDTERGDTEHTSAAVTYSRIPSPLYQRGDFERTPGRFDID</sequence>
<feature type="transmembrane region" description="Helical" evidence="2">
    <location>
        <begin position="88"/>
        <end position="111"/>
    </location>
</feature>
<dbReference type="RefSeq" id="XP_033393617.1">
    <property type="nucleotide sequence ID" value="XM_033545315.1"/>
</dbReference>
<keyword evidence="4" id="KW-1185">Reference proteome</keyword>
<feature type="compositionally biased region" description="Basic and acidic residues" evidence="1">
    <location>
        <begin position="270"/>
        <end position="282"/>
    </location>
</feature>
<accession>A0A6A6B136</accession>